<keyword evidence="3" id="KW-0012">Acyltransferase</keyword>
<dbReference type="InterPro" id="IPR040771">
    <property type="entry name" value="TLP1_add_C"/>
</dbReference>
<reference evidence="5 6" key="1">
    <citation type="submission" date="2024-09" db="EMBL/GenBank/DDBJ databases">
        <authorList>
            <person name="Sun Q."/>
            <person name="Mori K."/>
        </authorList>
    </citation>
    <scope>NUCLEOTIDE SEQUENCE [LARGE SCALE GENOMIC DNA]</scope>
    <source>
        <strain evidence="5 6">CCM 7659</strain>
    </source>
</reference>
<dbReference type="Gene3D" id="2.40.50.840">
    <property type="match status" value="1"/>
</dbReference>
<name>A0ABV5JPT0_9ACTN</name>
<protein>
    <submittedName>
        <fullName evidence="5">Acetyl-CoA acetyltransferase</fullName>
    </submittedName>
</protein>
<evidence type="ECO:0000313" key="5">
    <source>
        <dbReference type="EMBL" id="MFB9259756.1"/>
    </source>
</evidence>
<dbReference type="Gene3D" id="3.40.47.10">
    <property type="match status" value="1"/>
</dbReference>
<dbReference type="Pfam" id="PF18313">
    <property type="entry name" value="TLP1_add_C"/>
    <property type="match status" value="1"/>
</dbReference>
<evidence type="ECO:0000256" key="2">
    <source>
        <dbReference type="ARBA" id="ARBA00022679"/>
    </source>
</evidence>
<dbReference type="InterPro" id="IPR016039">
    <property type="entry name" value="Thiolase-like"/>
</dbReference>
<gene>
    <name evidence="5" type="ORF">ACFFVD_08065</name>
</gene>
<organism evidence="5 6">
    <name type="scientific">Dietzia aerolata</name>
    <dbReference type="NCBI Taxonomy" id="595984"/>
    <lineage>
        <taxon>Bacteria</taxon>
        <taxon>Bacillati</taxon>
        <taxon>Actinomycetota</taxon>
        <taxon>Actinomycetes</taxon>
        <taxon>Mycobacteriales</taxon>
        <taxon>Dietziaceae</taxon>
        <taxon>Dietzia</taxon>
    </lineage>
</organism>
<evidence type="ECO:0000256" key="3">
    <source>
        <dbReference type="ARBA" id="ARBA00023315"/>
    </source>
</evidence>
<feature type="domain" description="Thiolase-like protein type 1 additional C-terminal" evidence="4">
    <location>
        <begin position="436"/>
        <end position="503"/>
    </location>
</feature>
<dbReference type="SUPFAM" id="SSF53901">
    <property type="entry name" value="Thiolase-like"/>
    <property type="match status" value="1"/>
</dbReference>
<evidence type="ECO:0000259" key="4">
    <source>
        <dbReference type="Pfam" id="PF18313"/>
    </source>
</evidence>
<proteinExistence type="inferred from homology"/>
<keyword evidence="2" id="KW-0808">Transferase</keyword>
<dbReference type="PANTHER" id="PTHR18919">
    <property type="entry name" value="ACETYL-COA C-ACYLTRANSFERASE"/>
    <property type="match status" value="1"/>
</dbReference>
<keyword evidence="6" id="KW-1185">Reference proteome</keyword>
<dbReference type="RefSeq" id="WP_182631780.1">
    <property type="nucleotide sequence ID" value="NZ_JAALDM010000083.1"/>
</dbReference>
<dbReference type="PANTHER" id="PTHR18919:SF139">
    <property type="entry name" value="THIOLASE-LIKE PROTEIN TYPE 1 ADDITIONAL C-TERMINAL DOMAIN-CONTAINING PROTEIN"/>
    <property type="match status" value="1"/>
</dbReference>
<accession>A0ABV5JPT0</accession>
<sequence>MNASPGSTPVIVGVGQVSDPLDSPDYRCWSSVELAAAAGRAAIQDAAGSGSEVAAAIDVLAGIRPFEMSGPMQPPLGGAANYPRAIARKIGIDPPHAVLEMVGGQSPQHLVTESSTRIARGEFDAVLITGGEALSTQAHFLGRDDRPDFTDHTGGQIDDRGAGWDYYLDDNLLAHELFTAPAAYALIDTARRAALGIDPAAYRREIGELFSPFTEVAATNPLAAVQRGGTADELASITVDNRLIWDPYPRRTIAREKVNLGAAVLIMSTDAARAAGVPREKWIFLHGHADVTDIPLLERPRLDLGNAAVDAVSVALESADVGVDEVTTFDLYSCFAAPVFAVLDGLGLHADDPRRFTVTGGLPFFGGPGNNYSTHAIAETVAALRSAGDGFGLVGANGGILDKYSVGIYSPAPKAWRGTDKDAARGPASTTHTRLPVVRHADGRARIDSYTVHHGSEGPDRGIMIGSLRGDGSRFLAYLSEELCELSVGEELVGLDVVVRADGPRNVADIASRN</sequence>
<dbReference type="Proteomes" id="UP001589700">
    <property type="component" value="Unassembled WGS sequence"/>
</dbReference>
<comment type="caution">
    <text evidence="5">The sequence shown here is derived from an EMBL/GenBank/DDBJ whole genome shotgun (WGS) entry which is preliminary data.</text>
</comment>
<comment type="similarity">
    <text evidence="1">Belongs to the thiolase-like superfamily. Thiolase family.</text>
</comment>
<dbReference type="EMBL" id="JBHMDY010000004">
    <property type="protein sequence ID" value="MFB9259756.1"/>
    <property type="molecule type" value="Genomic_DNA"/>
</dbReference>
<evidence type="ECO:0000313" key="6">
    <source>
        <dbReference type="Proteomes" id="UP001589700"/>
    </source>
</evidence>
<evidence type="ECO:0000256" key="1">
    <source>
        <dbReference type="ARBA" id="ARBA00010982"/>
    </source>
</evidence>